<feature type="coiled-coil region" evidence="5">
    <location>
        <begin position="603"/>
        <end position="630"/>
    </location>
</feature>
<dbReference type="Pfam" id="PF00120">
    <property type="entry name" value="Gln-synt_C"/>
    <property type="match status" value="1"/>
</dbReference>
<evidence type="ECO:0000256" key="5">
    <source>
        <dbReference type="SAM" id="Coils"/>
    </source>
</evidence>
<comment type="caution">
    <text evidence="7">The sequence shown here is derived from an EMBL/GenBank/DDBJ whole genome shotgun (WGS) entry which is preliminary data.</text>
</comment>
<organism evidence="7 8">
    <name type="scientific">Acidaminococcus intestini</name>
    <dbReference type="NCBI Taxonomy" id="187327"/>
    <lineage>
        <taxon>Bacteria</taxon>
        <taxon>Bacillati</taxon>
        <taxon>Bacillota</taxon>
        <taxon>Negativicutes</taxon>
        <taxon>Acidaminococcales</taxon>
        <taxon>Acidaminococcaceae</taxon>
        <taxon>Acidaminococcus</taxon>
    </lineage>
</organism>
<dbReference type="EMBL" id="JAGZCZ010000004">
    <property type="protein sequence ID" value="MBS5519455.1"/>
    <property type="molecule type" value="Genomic_DNA"/>
</dbReference>
<dbReference type="EC" id="6.3.1.2" evidence="2"/>
<dbReference type="SMART" id="SM01230">
    <property type="entry name" value="Gln-synt_C"/>
    <property type="match status" value="1"/>
</dbReference>
<evidence type="ECO:0000313" key="7">
    <source>
        <dbReference type="EMBL" id="MBS5519455.1"/>
    </source>
</evidence>
<dbReference type="SUPFAM" id="SSF55931">
    <property type="entry name" value="Glutamine synthetase/guanido kinase"/>
    <property type="match status" value="1"/>
</dbReference>
<feature type="domain" description="GS catalytic" evidence="6">
    <location>
        <begin position="132"/>
        <end position="537"/>
    </location>
</feature>
<dbReference type="InterPro" id="IPR008146">
    <property type="entry name" value="Gln_synth_cat_dom"/>
</dbReference>
<dbReference type="PROSITE" id="PS51987">
    <property type="entry name" value="GS_CATALYTIC"/>
    <property type="match status" value="1"/>
</dbReference>
<protein>
    <recommendedName>
        <fullName evidence="2">glutamine synthetase</fullName>
        <ecNumber evidence="2">6.3.1.2</ecNumber>
    </recommendedName>
</protein>
<name>A0A943I122_9FIRM</name>
<sequence>MYQKDLLYVIKPSQLTPDTLRAILLQHPEVQFVSFMGIDFAGNDTDEKVPISALLDDMDTMLYEHTAQTDGSSVVLPGVASLDDARVDMVADLSVNWFVDYNTENFDADNGKMIGTLRIPCFLKHNNEFVDSRYILKSTLDYVGKELLAEMKKEGSVPGLACDPKEIEEILFTSATELEFWTKTPRENVSTTDLSSSQVMQEQYWQRTRGNVRTSLEQAVQTLNLYGLNPEMGHKEVGGVRGQLDENGNMTHVNEQLEIDWRFSNPLQAADNEILVRSVVKEVFRSNGLEVSFQAKPIFGVAGSGEHTHVGIAARLKDGKIINLMSPADMKKDFLSAVGYGVLMGILKNYEVVNPIVSATTDAFNRLRPGFEAPICIVTSLGRSYDVPTRNRTILAGLIRDVDNPKATRIEMRAPNPFTNTYMVTAAFYLSALDGIVAALRSGKDTKALEKEISKKPGEEGFYLEKDRAYRAEDNVFEDYTEDERNKYFGKPPATVWENMKAFDAYPEKVEVLTRGNTLKKLYLESFKEGALIRWQTELLQHLIPNDRNKVKAMKPVKTASSTAWDDGLWQRVEDLRVEIAKDTDTNTSLFSQIKKAFTDGDFDKASNLQVQLSRKMEELEALYTDYLNNMI</sequence>
<dbReference type="InterPro" id="IPR014746">
    <property type="entry name" value="Gln_synth/guanido_kin_cat_dom"/>
</dbReference>
<evidence type="ECO:0000256" key="3">
    <source>
        <dbReference type="PROSITE-ProRule" id="PRU01331"/>
    </source>
</evidence>
<dbReference type="GO" id="GO:0004356">
    <property type="term" value="F:glutamine synthetase activity"/>
    <property type="evidence" value="ECO:0007669"/>
    <property type="project" value="UniProtKB-EC"/>
</dbReference>
<keyword evidence="5" id="KW-0175">Coiled coil</keyword>
<gene>
    <name evidence="7" type="ORF">KHX13_03840</name>
</gene>
<accession>A0A943I122</accession>
<dbReference type="AlphaFoldDB" id="A0A943I122"/>
<evidence type="ECO:0000256" key="1">
    <source>
        <dbReference type="ARBA" id="ARBA00009897"/>
    </source>
</evidence>
<evidence type="ECO:0000256" key="4">
    <source>
        <dbReference type="RuleBase" id="RU000384"/>
    </source>
</evidence>
<evidence type="ECO:0000259" key="6">
    <source>
        <dbReference type="PROSITE" id="PS51987"/>
    </source>
</evidence>
<dbReference type="GO" id="GO:0019740">
    <property type="term" value="P:nitrogen utilization"/>
    <property type="evidence" value="ECO:0007669"/>
    <property type="project" value="TreeGrafter"/>
</dbReference>
<dbReference type="Proteomes" id="UP000754226">
    <property type="component" value="Unassembled WGS sequence"/>
</dbReference>
<dbReference type="Gene3D" id="3.30.590.10">
    <property type="entry name" value="Glutamine synthetase/guanido kinase, catalytic domain"/>
    <property type="match status" value="1"/>
</dbReference>
<evidence type="ECO:0000313" key="8">
    <source>
        <dbReference type="Proteomes" id="UP000754226"/>
    </source>
</evidence>
<proteinExistence type="inferred from homology"/>
<dbReference type="PANTHER" id="PTHR43407">
    <property type="entry name" value="GLUTAMINE SYNTHETASE"/>
    <property type="match status" value="1"/>
</dbReference>
<comment type="similarity">
    <text evidence="1 3 4">Belongs to the glutamine synthetase family.</text>
</comment>
<dbReference type="GO" id="GO:0005737">
    <property type="term" value="C:cytoplasm"/>
    <property type="evidence" value="ECO:0007669"/>
    <property type="project" value="TreeGrafter"/>
</dbReference>
<dbReference type="GO" id="GO:0016020">
    <property type="term" value="C:membrane"/>
    <property type="evidence" value="ECO:0007669"/>
    <property type="project" value="TreeGrafter"/>
</dbReference>
<evidence type="ECO:0000256" key="2">
    <source>
        <dbReference type="ARBA" id="ARBA00012937"/>
    </source>
</evidence>
<reference evidence="7" key="1">
    <citation type="submission" date="2021-02" db="EMBL/GenBank/DDBJ databases">
        <title>Infant gut strain persistence is associated with maternal origin, phylogeny, and functional potential including surface adhesion and iron acquisition.</title>
        <authorList>
            <person name="Lou Y.C."/>
        </authorList>
    </citation>
    <scope>NUCLEOTIDE SEQUENCE</scope>
    <source>
        <strain evidence="7">L3_106_000M1_dasL3_106_000M1_concoct_15</strain>
    </source>
</reference>
<dbReference type="PANTHER" id="PTHR43407:SF1">
    <property type="entry name" value="LENGSIN"/>
    <property type="match status" value="1"/>
</dbReference>
<dbReference type="GO" id="GO:0006542">
    <property type="term" value="P:glutamine biosynthetic process"/>
    <property type="evidence" value="ECO:0007669"/>
    <property type="project" value="TreeGrafter"/>
</dbReference>